<keyword evidence="3" id="KW-0349">Heme</keyword>
<evidence type="ECO:0000313" key="12">
    <source>
        <dbReference type="EMBL" id="KAF8696984.1"/>
    </source>
</evidence>
<dbReference type="InterPro" id="IPR001128">
    <property type="entry name" value="Cyt_P450"/>
</dbReference>
<dbReference type="PANTHER" id="PTHR24282:SF127">
    <property type="entry name" value="CYTOCHROME P450 72A15"/>
    <property type="match status" value="1"/>
</dbReference>
<evidence type="ECO:0000256" key="3">
    <source>
        <dbReference type="ARBA" id="ARBA00022617"/>
    </source>
</evidence>
<evidence type="ECO:0000256" key="8">
    <source>
        <dbReference type="ARBA" id="ARBA00023004"/>
    </source>
</evidence>
<evidence type="ECO:0000256" key="6">
    <source>
        <dbReference type="ARBA" id="ARBA00022989"/>
    </source>
</evidence>
<keyword evidence="8" id="KW-0408">Iron</keyword>
<gene>
    <name evidence="12" type="ORF">HU200_036631</name>
</gene>
<organism evidence="12 13">
    <name type="scientific">Digitaria exilis</name>
    <dbReference type="NCBI Taxonomy" id="1010633"/>
    <lineage>
        <taxon>Eukaryota</taxon>
        <taxon>Viridiplantae</taxon>
        <taxon>Streptophyta</taxon>
        <taxon>Embryophyta</taxon>
        <taxon>Tracheophyta</taxon>
        <taxon>Spermatophyta</taxon>
        <taxon>Magnoliopsida</taxon>
        <taxon>Liliopsida</taxon>
        <taxon>Poales</taxon>
        <taxon>Poaceae</taxon>
        <taxon>PACMAD clade</taxon>
        <taxon>Panicoideae</taxon>
        <taxon>Panicodae</taxon>
        <taxon>Paniceae</taxon>
        <taxon>Anthephorinae</taxon>
        <taxon>Digitaria</taxon>
    </lineage>
</organism>
<feature type="compositionally biased region" description="Basic and acidic residues" evidence="11">
    <location>
        <begin position="13"/>
        <end position="26"/>
    </location>
</feature>
<feature type="region of interest" description="Disordered" evidence="11">
    <location>
        <begin position="1"/>
        <end position="31"/>
    </location>
</feature>
<dbReference type="GO" id="GO:0020037">
    <property type="term" value="F:heme binding"/>
    <property type="evidence" value="ECO:0007669"/>
    <property type="project" value="InterPro"/>
</dbReference>
<keyword evidence="5" id="KW-0479">Metal-binding</keyword>
<evidence type="ECO:0000256" key="4">
    <source>
        <dbReference type="ARBA" id="ARBA00022692"/>
    </source>
</evidence>
<keyword evidence="9" id="KW-0503">Monooxygenase</keyword>
<evidence type="ECO:0000256" key="2">
    <source>
        <dbReference type="ARBA" id="ARBA00010617"/>
    </source>
</evidence>
<evidence type="ECO:0000313" key="13">
    <source>
        <dbReference type="Proteomes" id="UP000636709"/>
    </source>
</evidence>
<protein>
    <recommendedName>
        <fullName evidence="14">Cytochrome P450</fullName>
    </recommendedName>
</protein>
<evidence type="ECO:0000256" key="7">
    <source>
        <dbReference type="ARBA" id="ARBA00023002"/>
    </source>
</evidence>
<keyword evidence="10" id="KW-0472">Membrane</keyword>
<keyword evidence="7" id="KW-0560">Oxidoreductase</keyword>
<dbReference type="InterPro" id="IPR036396">
    <property type="entry name" value="Cyt_P450_sf"/>
</dbReference>
<reference evidence="12" key="1">
    <citation type="submission" date="2020-07" db="EMBL/GenBank/DDBJ databases">
        <title>Genome sequence and genetic diversity analysis of an under-domesticated orphan crop, white fonio (Digitaria exilis).</title>
        <authorList>
            <person name="Bennetzen J.L."/>
            <person name="Chen S."/>
            <person name="Ma X."/>
            <person name="Wang X."/>
            <person name="Yssel A.E.J."/>
            <person name="Chaluvadi S.R."/>
            <person name="Johnson M."/>
            <person name="Gangashetty P."/>
            <person name="Hamidou F."/>
            <person name="Sanogo M.D."/>
            <person name="Zwaenepoel A."/>
            <person name="Wallace J."/>
            <person name="Van De Peer Y."/>
            <person name="Van Deynze A."/>
        </authorList>
    </citation>
    <scope>NUCLEOTIDE SEQUENCE</scope>
    <source>
        <tissue evidence="12">Leaves</tissue>
    </source>
</reference>
<keyword evidence="13" id="KW-1185">Reference proteome</keyword>
<evidence type="ECO:0000256" key="5">
    <source>
        <dbReference type="ARBA" id="ARBA00022723"/>
    </source>
</evidence>
<evidence type="ECO:0000256" key="9">
    <source>
        <dbReference type="ARBA" id="ARBA00023033"/>
    </source>
</evidence>
<dbReference type="PANTHER" id="PTHR24282">
    <property type="entry name" value="CYTOCHROME P450 FAMILY MEMBER"/>
    <property type="match status" value="1"/>
</dbReference>
<dbReference type="GO" id="GO:0016020">
    <property type="term" value="C:membrane"/>
    <property type="evidence" value="ECO:0007669"/>
    <property type="project" value="UniProtKB-SubCell"/>
</dbReference>
<comment type="subcellular location">
    <subcellularLocation>
        <location evidence="1">Membrane</location>
    </subcellularLocation>
</comment>
<dbReference type="Gene3D" id="1.10.630.10">
    <property type="entry name" value="Cytochrome P450"/>
    <property type="match status" value="1"/>
</dbReference>
<dbReference type="InterPro" id="IPR050665">
    <property type="entry name" value="Cytochrome_P450_Monooxygen"/>
</dbReference>
<dbReference type="EMBL" id="JACEFO010001880">
    <property type="protein sequence ID" value="KAF8696984.1"/>
    <property type="molecule type" value="Genomic_DNA"/>
</dbReference>
<comment type="caution">
    <text evidence="12">The sequence shown here is derived from an EMBL/GenBank/DDBJ whole genome shotgun (WGS) entry which is preliminary data.</text>
</comment>
<dbReference type="AlphaFoldDB" id="A0A835BGI7"/>
<keyword evidence="4" id="KW-0812">Transmembrane</keyword>
<dbReference type="SUPFAM" id="SSF48264">
    <property type="entry name" value="Cytochrome P450"/>
    <property type="match status" value="1"/>
</dbReference>
<dbReference type="GO" id="GO:0016705">
    <property type="term" value="F:oxidoreductase activity, acting on paired donors, with incorporation or reduction of molecular oxygen"/>
    <property type="evidence" value="ECO:0007669"/>
    <property type="project" value="InterPro"/>
</dbReference>
<dbReference type="GO" id="GO:0005506">
    <property type="term" value="F:iron ion binding"/>
    <property type="evidence" value="ECO:0007669"/>
    <property type="project" value="InterPro"/>
</dbReference>
<comment type="similarity">
    <text evidence="2">Belongs to the cytochrome P450 family.</text>
</comment>
<dbReference type="OrthoDB" id="1934695at2759"/>
<dbReference type="Pfam" id="PF00067">
    <property type="entry name" value="p450"/>
    <property type="match status" value="1"/>
</dbReference>
<evidence type="ECO:0000256" key="10">
    <source>
        <dbReference type="ARBA" id="ARBA00023136"/>
    </source>
</evidence>
<keyword evidence="6" id="KW-1133">Transmembrane helix</keyword>
<evidence type="ECO:0000256" key="1">
    <source>
        <dbReference type="ARBA" id="ARBA00004370"/>
    </source>
</evidence>
<name>A0A835BGI7_9POAL</name>
<dbReference type="GO" id="GO:0006629">
    <property type="term" value="P:lipid metabolic process"/>
    <property type="evidence" value="ECO:0007669"/>
    <property type="project" value="UniProtKB-ARBA"/>
</dbReference>
<dbReference type="GO" id="GO:0004497">
    <property type="term" value="F:monooxygenase activity"/>
    <property type="evidence" value="ECO:0007669"/>
    <property type="project" value="UniProtKB-KW"/>
</dbReference>
<dbReference type="Proteomes" id="UP000636709">
    <property type="component" value="Unassembled WGS sequence"/>
</dbReference>
<accession>A0A835BGI7</accession>
<evidence type="ECO:0008006" key="14">
    <source>
        <dbReference type="Google" id="ProtNLM"/>
    </source>
</evidence>
<proteinExistence type="inferred from homology"/>
<evidence type="ECO:0000256" key="11">
    <source>
        <dbReference type="SAM" id="MobiDB-lite"/>
    </source>
</evidence>
<sequence length="264" mass="30186">MEPRDDEDSSASFREETIDGPPRERQLPMASENRRSYKLNVALELFYVLGDLMAMWLVWRALEWGWLRPRRLGRALHAQGLRSTAFRFPSGDLAEETRLLAAQRAKPLPLSSAHAITARVEPLLHKAVNEHVIISDPDLVREVLANKFGHYRKHELPSNFVKMIGNGLVNHEGEKWAVHRKIINPAFHLEKLKLMGRWEDLIGSDGNAREIDVLPELQDLTGDAISRAAFGSNLRNLQGLQRWDRILPLRLGAEEVHWPKLRTA</sequence>